<dbReference type="InterPro" id="IPR005119">
    <property type="entry name" value="LysR_subst-bd"/>
</dbReference>
<keyword evidence="3" id="KW-0238">DNA-binding</keyword>
<dbReference type="GO" id="GO:0005829">
    <property type="term" value="C:cytosol"/>
    <property type="evidence" value="ECO:0007669"/>
    <property type="project" value="TreeGrafter"/>
</dbReference>
<evidence type="ECO:0000256" key="2">
    <source>
        <dbReference type="ARBA" id="ARBA00023015"/>
    </source>
</evidence>
<protein>
    <recommendedName>
        <fullName evidence="5">HTH lysR-type domain-containing protein</fullName>
    </recommendedName>
</protein>
<dbReference type="Gene3D" id="1.10.10.10">
    <property type="entry name" value="Winged helix-like DNA-binding domain superfamily/Winged helix DNA-binding domain"/>
    <property type="match status" value="1"/>
</dbReference>
<keyword evidence="4" id="KW-0804">Transcription</keyword>
<reference evidence="7 9" key="2">
    <citation type="submission" date="2013-03" db="EMBL/GenBank/DDBJ databases">
        <title>The Genome Sequence of Enterococcus moraviensis BAA-383 (PacBio/Illumina hybrid assembly).</title>
        <authorList>
            <consortium name="The Broad Institute Genomics Platform"/>
            <consortium name="The Broad Institute Genome Sequencing Center for Infectious Disease"/>
            <person name="Earl A."/>
            <person name="Russ C."/>
            <person name="Gilmore M."/>
            <person name="Surin D."/>
            <person name="Walker B."/>
            <person name="Young S."/>
            <person name="Zeng Q."/>
            <person name="Gargeya S."/>
            <person name="Fitzgerald M."/>
            <person name="Haas B."/>
            <person name="Abouelleil A."/>
            <person name="Allen A.W."/>
            <person name="Alvarado L."/>
            <person name="Arachchi H.M."/>
            <person name="Berlin A.M."/>
            <person name="Chapman S.B."/>
            <person name="Gainer-Dewar J."/>
            <person name="Goldberg J."/>
            <person name="Griggs A."/>
            <person name="Gujja S."/>
            <person name="Hansen M."/>
            <person name="Howarth C."/>
            <person name="Imamovic A."/>
            <person name="Ireland A."/>
            <person name="Larimer J."/>
            <person name="McCowan C."/>
            <person name="Murphy C."/>
            <person name="Pearson M."/>
            <person name="Poon T.W."/>
            <person name="Priest M."/>
            <person name="Roberts A."/>
            <person name="Saif S."/>
            <person name="Shea T."/>
            <person name="Sisk P."/>
            <person name="Sykes S."/>
            <person name="Wortman J."/>
            <person name="Nusbaum C."/>
            <person name="Birren B."/>
        </authorList>
    </citation>
    <scope>NUCLEOTIDE SEQUENCE [LARGE SCALE GENOMIC DNA]</scope>
    <source>
        <strain evidence="7 9">ATCC BAA-383</strain>
    </source>
</reference>
<evidence type="ECO:0000256" key="4">
    <source>
        <dbReference type="ARBA" id="ARBA00023163"/>
    </source>
</evidence>
<gene>
    <name evidence="7" type="ORF">I586_00588</name>
    <name evidence="6" type="ORF">UAY_01279</name>
</gene>
<dbReference type="Proteomes" id="UP000013781">
    <property type="component" value="Unassembled WGS sequence"/>
</dbReference>
<evidence type="ECO:0000313" key="9">
    <source>
        <dbReference type="Proteomes" id="UP000014157"/>
    </source>
</evidence>
<dbReference type="PATRIC" id="fig|1158609.3.peg.1238"/>
<dbReference type="HOGENOM" id="CLU_039613_6_2_9"/>
<dbReference type="SUPFAM" id="SSF46785">
    <property type="entry name" value="Winged helix' DNA-binding domain"/>
    <property type="match status" value="1"/>
</dbReference>
<dbReference type="EMBL" id="ASWB01000001">
    <property type="protein sequence ID" value="EOT73594.1"/>
    <property type="molecule type" value="Genomic_DNA"/>
</dbReference>
<evidence type="ECO:0000313" key="8">
    <source>
        <dbReference type="Proteomes" id="UP000013781"/>
    </source>
</evidence>
<dbReference type="RefSeq" id="WP_010764667.1">
    <property type="nucleotide sequence ID" value="NZ_ASWB01000001.1"/>
</dbReference>
<dbReference type="InterPro" id="IPR036390">
    <property type="entry name" value="WH_DNA-bd_sf"/>
</dbReference>
<dbReference type="InterPro" id="IPR036388">
    <property type="entry name" value="WH-like_DNA-bd_sf"/>
</dbReference>
<comment type="caution">
    <text evidence="6">The sequence shown here is derived from an EMBL/GenBank/DDBJ whole genome shotgun (WGS) entry which is preliminary data.</text>
</comment>
<comment type="similarity">
    <text evidence="1">Belongs to the LysR transcriptional regulatory family.</text>
</comment>
<dbReference type="GO" id="GO:0003700">
    <property type="term" value="F:DNA-binding transcription factor activity"/>
    <property type="evidence" value="ECO:0007669"/>
    <property type="project" value="InterPro"/>
</dbReference>
<keyword evidence="9" id="KW-1185">Reference proteome</keyword>
<evidence type="ECO:0000313" key="6">
    <source>
        <dbReference type="EMBL" id="EOI01871.1"/>
    </source>
</evidence>
<keyword evidence="2" id="KW-0805">Transcription regulation</keyword>
<dbReference type="AlphaFoldDB" id="R2R2J2"/>
<dbReference type="Pfam" id="PF03466">
    <property type="entry name" value="LysR_substrate"/>
    <property type="match status" value="1"/>
</dbReference>
<dbReference type="EMBL" id="AJAS01000013">
    <property type="protein sequence ID" value="EOI01871.1"/>
    <property type="molecule type" value="Genomic_DNA"/>
</dbReference>
<dbReference type="OrthoDB" id="9803735at2"/>
<feature type="domain" description="HTH lysR-type" evidence="5">
    <location>
        <begin position="1"/>
        <end position="58"/>
    </location>
</feature>
<dbReference type="InterPro" id="IPR000847">
    <property type="entry name" value="LysR_HTH_N"/>
</dbReference>
<reference evidence="6 8" key="1">
    <citation type="submission" date="2013-02" db="EMBL/GenBank/DDBJ databases">
        <title>The Genome Sequence of Enterococcus moraviensis BAA-383.</title>
        <authorList>
            <consortium name="The Broad Institute Genome Sequencing Platform"/>
            <consortium name="The Broad Institute Genome Sequencing Center for Infectious Disease"/>
            <person name="Earl A.M."/>
            <person name="Gilmore M.S."/>
            <person name="Lebreton F."/>
            <person name="Walker B."/>
            <person name="Young S.K."/>
            <person name="Zeng Q."/>
            <person name="Gargeya S."/>
            <person name="Fitzgerald M."/>
            <person name="Haas B."/>
            <person name="Abouelleil A."/>
            <person name="Alvarado L."/>
            <person name="Arachchi H.M."/>
            <person name="Berlin A.M."/>
            <person name="Chapman S.B."/>
            <person name="Dewar J."/>
            <person name="Goldberg J."/>
            <person name="Griggs A."/>
            <person name="Gujja S."/>
            <person name="Hansen M."/>
            <person name="Howarth C."/>
            <person name="Imamovic A."/>
            <person name="Larimer J."/>
            <person name="McCowan C."/>
            <person name="Murphy C."/>
            <person name="Neiman D."/>
            <person name="Pearson M."/>
            <person name="Priest M."/>
            <person name="Roberts A."/>
            <person name="Saif S."/>
            <person name="Shea T."/>
            <person name="Sisk P."/>
            <person name="Sykes S."/>
            <person name="Wortman J."/>
            <person name="Nusbaum C."/>
            <person name="Birren B."/>
        </authorList>
    </citation>
    <scope>NUCLEOTIDE SEQUENCE [LARGE SCALE GENOMIC DNA]</scope>
    <source>
        <strain evidence="6 8">ATCC BAA-383</strain>
    </source>
</reference>
<dbReference type="InterPro" id="IPR050950">
    <property type="entry name" value="HTH-type_LysR_regulators"/>
</dbReference>
<sequence length="293" mass="33609">MKLKHLDYFLSLCKNKSFTKASEELGISQPYLSTHIRELEKELNVQLIIRNHGNNTLTPEGFVLKRRGETIFQEFENALSEINLLVHTGETATIRIGTNLADTDYLIANSLTIFQKRYPSVSLNYSYYSNLEEVLEHNEIDIALGILSDKKSSIKTDLIFSESYVVFTSTQNKLAKLDEVSVHQLKELPLINYSNQLFEKKIIDSWIESTHPELYTNRHYELPSTLSILNLVDQDFGVAFLPFSLADSLPLHLNVSSIEMINGPFRDISIGYSSDYTLSESHKYLLKQLQFIF</sequence>
<name>R2R2J2_9ENTE</name>
<dbReference type="PANTHER" id="PTHR30419">
    <property type="entry name" value="HTH-TYPE TRANSCRIPTIONAL REGULATOR YBHD"/>
    <property type="match status" value="1"/>
</dbReference>
<evidence type="ECO:0000256" key="3">
    <source>
        <dbReference type="ARBA" id="ARBA00023125"/>
    </source>
</evidence>
<dbReference type="Gene3D" id="3.40.190.290">
    <property type="match status" value="1"/>
</dbReference>
<proteinExistence type="inferred from homology"/>
<dbReference type="Proteomes" id="UP000014157">
    <property type="component" value="Unassembled WGS sequence"/>
</dbReference>
<evidence type="ECO:0000259" key="5">
    <source>
        <dbReference type="PROSITE" id="PS50931"/>
    </source>
</evidence>
<dbReference type="eggNOG" id="COG0583">
    <property type="taxonomic scope" value="Bacteria"/>
</dbReference>
<dbReference type="SUPFAM" id="SSF53850">
    <property type="entry name" value="Periplasmic binding protein-like II"/>
    <property type="match status" value="1"/>
</dbReference>
<dbReference type="FunFam" id="1.10.10.10:FF:000001">
    <property type="entry name" value="LysR family transcriptional regulator"/>
    <property type="match status" value="1"/>
</dbReference>
<dbReference type="Pfam" id="PF00126">
    <property type="entry name" value="HTH_1"/>
    <property type="match status" value="1"/>
</dbReference>
<evidence type="ECO:0000313" key="7">
    <source>
        <dbReference type="EMBL" id="EOT73594.1"/>
    </source>
</evidence>
<accession>R2R2J2</accession>
<dbReference type="PRINTS" id="PR00039">
    <property type="entry name" value="HTHLYSR"/>
</dbReference>
<evidence type="ECO:0000256" key="1">
    <source>
        <dbReference type="ARBA" id="ARBA00009437"/>
    </source>
</evidence>
<organism evidence="6 8">
    <name type="scientific">Enterococcus moraviensis ATCC BAA-383</name>
    <dbReference type="NCBI Taxonomy" id="1158609"/>
    <lineage>
        <taxon>Bacteria</taxon>
        <taxon>Bacillati</taxon>
        <taxon>Bacillota</taxon>
        <taxon>Bacilli</taxon>
        <taxon>Lactobacillales</taxon>
        <taxon>Enterococcaceae</taxon>
        <taxon>Enterococcus</taxon>
    </lineage>
</organism>
<dbReference type="PROSITE" id="PS50931">
    <property type="entry name" value="HTH_LYSR"/>
    <property type="match status" value="1"/>
</dbReference>
<dbReference type="GO" id="GO:0003677">
    <property type="term" value="F:DNA binding"/>
    <property type="evidence" value="ECO:0007669"/>
    <property type="project" value="UniProtKB-KW"/>
</dbReference>
<dbReference type="STRING" id="155617.RV09_GL000554"/>
<dbReference type="CDD" id="cd05466">
    <property type="entry name" value="PBP2_LTTR_substrate"/>
    <property type="match status" value="1"/>
</dbReference>